<evidence type="ECO:0000313" key="3">
    <source>
        <dbReference type="Proteomes" id="UP000231426"/>
    </source>
</evidence>
<evidence type="ECO:0000313" key="2">
    <source>
        <dbReference type="EMBL" id="PIT88158.1"/>
    </source>
</evidence>
<sequence>MSLNKVRTILLTGATGYLGSNILKLLVKDNQYKVVVLKRTISNIFRIKDCLHKTIVYDIDKIEIEQIFLENKIDIILHCATDYGRKNVNPLQIIDANLNLPVKLLEMGRTNGVKCFINTDTILDKRINHYSLSKKQFKEWLLSYKNNLICINVALEHFYGPGDDKTKFVSHVVDGLINQIDKIDFTKGEQKRDFVYIDDVVDAFIKIINHSITLENGFYEFQIGSEKVVTIKEFVSIIKNISGNIKTVLDFGALPYRENEVMECVADTAEIKKLGWISKYSLQDGLSKMIEQELILLNKKI</sequence>
<dbReference type="InterPro" id="IPR001509">
    <property type="entry name" value="Epimerase_deHydtase"/>
</dbReference>
<dbReference type="InterPro" id="IPR036291">
    <property type="entry name" value="NAD(P)-bd_dom_sf"/>
</dbReference>
<organism evidence="2 3">
    <name type="scientific">Candidatus Magasanikbacteria bacterium CG10_big_fil_rev_8_21_14_0_10_36_32</name>
    <dbReference type="NCBI Taxonomy" id="1974646"/>
    <lineage>
        <taxon>Bacteria</taxon>
        <taxon>Candidatus Magasanikiibacteriota</taxon>
    </lineage>
</organism>
<dbReference type="Proteomes" id="UP000231426">
    <property type="component" value="Unassembled WGS sequence"/>
</dbReference>
<dbReference type="AlphaFoldDB" id="A0A2M6W5U2"/>
<name>A0A2M6W5U2_9BACT</name>
<dbReference type="SUPFAM" id="SSF51735">
    <property type="entry name" value="NAD(P)-binding Rossmann-fold domains"/>
    <property type="match status" value="1"/>
</dbReference>
<dbReference type="PANTHER" id="PTHR43245">
    <property type="entry name" value="BIFUNCTIONAL POLYMYXIN RESISTANCE PROTEIN ARNA"/>
    <property type="match status" value="1"/>
</dbReference>
<proteinExistence type="predicted"/>
<comment type="caution">
    <text evidence="2">The sequence shown here is derived from an EMBL/GenBank/DDBJ whole genome shotgun (WGS) entry which is preliminary data.</text>
</comment>
<dbReference type="Pfam" id="PF01370">
    <property type="entry name" value="Epimerase"/>
    <property type="match status" value="1"/>
</dbReference>
<gene>
    <name evidence="2" type="ORF">COU29_04065</name>
</gene>
<protein>
    <submittedName>
        <fullName evidence="2">Epimerase</fullName>
    </submittedName>
</protein>
<accession>A0A2M6W5U2</accession>
<feature type="domain" description="NAD-dependent epimerase/dehydratase" evidence="1">
    <location>
        <begin position="9"/>
        <end position="211"/>
    </location>
</feature>
<evidence type="ECO:0000259" key="1">
    <source>
        <dbReference type="Pfam" id="PF01370"/>
    </source>
</evidence>
<dbReference type="Gene3D" id="3.40.50.720">
    <property type="entry name" value="NAD(P)-binding Rossmann-like Domain"/>
    <property type="match status" value="1"/>
</dbReference>
<dbReference type="InterPro" id="IPR050177">
    <property type="entry name" value="Lipid_A_modif_metabolic_enz"/>
</dbReference>
<dbReference type="EMBL" id="PFBV01000005">
    <property type="protein sequence ID" value="PIT88158.1"/>
    <property type="molecule type" value="Genomic_DNA"/>
</dbReference>
<dbReference type="PANTHER" id="PTHR43245:SF13">
    <property type="entry name" value="UDP-D-APIOSE_UDP-D-XYLOSE SYNTHASE 2"/>
    <property type="match status" value="1"/>
</dbReference>
<reference evidence="3" key="1">
    <citation type="submission" date="2017-09" db="EMBL/GenBank/DDBJ databases">
        <title>Depth-based differentiation of microbial function through sediment-hosted aquifers and enrichment of novel symbionts in the deep terrestrial subsurface.</title>
        <authorList>
            <person name="Probst A.J."/>
            <person name="Ladd B."/>
            <person name="Jarett J.K."/>
            <person name="Geller-Mcgrath D.E."/>
            <person name="Sieber C.M.K."/>
            <person name="Emerson J.B."/>
            <person name="Anantharaman K."/>
            <person name="Thomas B.C."/>
            <person name="Malmstrom R."/>
            <person name="Stieglmeier M."/>
            <person name="Klingl A."/>
            <person name="Woyke T."/>
            <person name="Ryan C.M."/>
            <person name="Banfield J.F."/>
        </authorList>
    </citation>
    <scope>NUCLEOTIDE SEQUENCE [LARGE SCALE GENOMIC DNA]</scope>
</reference>